<feature type="binding site" evidence="1">
    <location>
        <position position="298"/>
    </location>
    <ligand>
        <name>2-oxoglutarate</name>
        <dbReference type="ChEBI" id="CHEBI:16810"/>
    </ligand>
</feature>
<dbReference type="Pfam" id="PF13532">
    <property type="entry name" value="2OG-FeII_Oxy_2"/>
    <property type="match status" value="1"/>
</dbReference>
<evidence type="ECO:0000256" key="2">
    <source>
        <dbReference type="SAM" id="MobiDB-lite"/>
    </source>
</evidence>
<feature type="binding site" evidence="1">
    <location>
        <position position="211"/>
    </location>
    <ligand>
        <name>2-oxoglutarate</name>
        <dbReference type="ChEBI" id="CHEBI:16810"/>
    </ligand>
</feature>
<accession>A0ABD3MYP2</accession>
<dbReference type="EMBL" id="JALLBG020000062">
    <property type="protein sequence ID" value="KAL3768837.1"/>
    <property type="molecule type" value="Genomic_DNA"/>
</dbReference>
<dbReference type="InterPro" id="IPR032852">
    <property type="entry name" value="ALKBH2"/>
</dbReference>
<feature type="binding site" evidence="1">
    <location>
        <position position="223"/>
    </location>
    <ligand>
        <name>2-oxoglutarate</name>
        <dbReference type="ChEBI" id="CHEBI:16810"/>
    </ligand>
</feature>
<dbReference type="Gene3D" id="2.60.120.590">
    <property type="entry name" value="Alpha-ketoglutarate-dependent dioxygenase AlkB-like"/>
    <property type="match status" value="1"/>
</dbReference>
<feature type="binding site" evidence="1">
    <location>
        <position position="213"/>
    </location>
    <ligand>
        <name>2-oxoglutarate</name>
        <dbReference type="ChEBI" id="CHEBI:16810"/>
    </ligand>
</feature>
<evidence type="ECO:0000313" key="4">
    <source>
        <dbReference type="EMBL" id="KAL3768837.1"/>
    </source>
</evidence>
<gene>
    <name evidence="4" type="ORF">ACHAWU_006938</name>
</gene>
<evidence type="ECO:0000313" key="5">
    <source>
        <dbReference type="Proteomes" id="UP001530293"/>
    </source>
</evidence>
<feature type="domain" description="Fe2OG dioxygenase" evidence="3">
    <location>
        <begin position="204"/>
        <end position="307"/>
    </location>
</feature>
<dbReference type="InterPro" id="IPR037151">
    <property type="entry name" value="AlkB-like_sf"/>
</dbReference>
<protein>
    <recommendedName>
        <fullName evidence="3">Fe2OG dioxygenase domain-containing protein</fullName>
    </recommendedName>
</protein>
<dbReference type="PROSITE" id="PS51471">
    <property type="entry name" value="FE2OG_OXY"/>
    <property type="match status" value="1"/>
</dbReference>
<proteinExistence type="predicted"/>
<dbReference type="SUPFAM" id="SSF51197">
    <property type="entry name" value="Clavaminate synthase-like"/>
    <property type="match status" value="1"/>
</dbReference>
<feature type="binding site" evidence="1">
    <location>
        <position position="304"/>
    </location>
    <ligand>
        <name>2-oxoglutarate</name>
        <dbReference type="ChEBI" id="CHEBI:16810"/>
    </ligand>
</feature>
<dbReference type="AlphaFoldDB" id="A0ABD3MYP2"/>
<evidence type="ECO:0000256" key="1">
    <source>
        <dbReference type="PIRSR" id="PIRSR632852-1"/>
    </source>
</evidence>
<feature type="binding site" evidence="1">
    <location>
        <begin position="115"/>
        <end position="117"/>
    </location>
    <ligand>
        <name>substrate</name>
    </ligand>
</feature>
<dbReference type="PANTHER" id="PTHR31573">
    <property type="entry name" value="ALPHA-KETOGLUTARATE-DEPENDENT DIOXYGENASE ALKB HOMOLOG 2"/>
    <property type="match status" value="1"/>
</dbReference>
<organism evidence="4 5">
    <name type="scientific">Discostella pseudostelligera</name>
    <dbReference type="NCBI Taxonomy" id="259834"/>
    <lineage>
        <taxon>Eukaryota</taxon>
        <taxon>Sar</taxon>
        <taxon>Stramenopiles</taxon>
        <taxon>Ochrophyta</taxon>
        <taxon>Bacillariophyta</taxon>
        <taxon>Coscinodiscophyceae</taxon>
        <taxon>Thalassiosirophycidae</taxon>
        <taxon>Stephanodiscales</taxon>
        <taxon>Stephanodiscaceae</taxon>
        <taxon>Discostella</taxon>
    </lineage>
</organism>
<feature type="binding site" evidence="1">
    <location>
        <position position="226"/>
    </location>
    <ligand>
        <name>substrate</name>
    </ligand>
</feature>
<dbReference type="PANTHER" id="PTHR31573:SF1">
    <property type="entry name" value="DNA OXIDATIVE DEMETHYLASE ALKBH2"/>
    <property type="match status" value="1"/>
</dbReference>
<reference evidence="4 5" key="1">
    <citation type="submission" date="2024-10" db="EMBL/GenBank/DDBJ databases">
        <title>Updated reference genomes for cyclostephanoid diatoms.</title>
        <authorList>
            <person name="Roberts W.R."/>
            <person name="Alverson A.J."/>
        </authorList>
    </citation>
    <scope>NUCLEOTIDE SEQUENCE [LARGE SCALE GENOMIC DNA]</scope>
    <source>
        <strain evidence="4 5">AJA232-27</strain>
    </source>
</reference>
<feature type="compositionally biased region" description="Basic and acidic residues" evidence="2">
    <location>
        <begin position="21"/>
        <end position="39"/>
    </location>
</feature>
<feature type="region of interest" description="Disordered" evidence="2">
    <location>
        <begin position="18"/>
        <end position="55"/>
    </location>
</feature>
<name>A0ABD3MYP2_9STRA</name>
<evidence type="ECO:0000259" key="3">
    <source>
        <dbReference type="PROSITE" id="PS51471"/>
    </source>
</evidence>
<feature type="binding site" evidence="1">
    <location>
        <position position="302"/>
    </location>
    <ligand>
        <name>2-oxoglutarate</name>
        <dbReference type="ChEBI" id="CHEBI:16810"/>
    </ligand>
</feature>
<dbReference type="InterPro" id="IPR027450">
    <property type="entry name" value="AlkB-like"/>
</dbReference>
<feature type="binding site" evidence="1">
    <location>
        <position position="286"/>
    </location>
    <ligand>
        <name>2-oxoglutarate</name>
        <dbReference type="ChEBI" id="CHEBI:16810"/>
    </ligand>
</feature>
<sequence>MQRNNSCTARFRQTTLAGLWQREDDNGVQREDDKNKSNSDDPNTSRAKKRSRISVSPSLRSSINILPWEDISLPNGPMHLLRGCIGGQNSHERRLTREALTSLPDWNENVKFKIFGKECQMRRRICQYSTGGKIKYSYSGQHFDAPEFPEVLYDVKCKAEKLIRDYILDLAMDETPLPTNLPIRSEFIHLLQSMETGTEAGGEIFNYCLCNHYRTGEDSMGYHADDEATLDRTAPIASVSFGITRSFDIRPRKKTSDGKKSRVARVALGDGDLLLMLSPMQQHYEHAIPMEKRLSGERINLTFRRIKT</sequence>
<dbReference type="InterPro" id="IPR005123">
    <property type="entry name" value="Oxoglu/Fe-dep_dioxygenase_dom"/>
</dbReference>
<keyword evidence="5" id="KW-1185">Reference proteome</keyword>
<dbReference type="Proteomes" id="UP001530293">
    <property type="component" value="Unassembled WGS sequence"/>
</dbReference>
<comment type="caution">
    <text evidence="4">The sequence shown here is derived from an EMBL/GenBank/DDBJ whole genome shotgun (WGS) entry which is preliminary data.</text>
</comment>
<feature type="binding site" evidence="1">
    <location>
        <begin position="136"/>
        <end position="138"/>
    </location>
    <ligand>
        <name>substrate</name>
    </ligand>
</feature>